<proteinExistence type="predicted"/>
<dbReference type="AlphaFoldDB" id="A0A0A9DQ92"/>
<organism evidence="1">
    <name type="scientific">Arundo donax</name>
    <name type="common">Giant reed</name>
    <name type="synonym">Donax arundinaceus</name>
    <dbReference type="NCBI Taxonomy" id="35708"/>
    <lineage>
        <taxon>Eukaryota</taxon>
        <taxon>Viridiplantae</taxon>
        <taxon>Streptophyta</taxon>
        <taxon>Embryophyta</taxon>
        <taxon>Tracheophyta</taxon>
        <taxon>Spermatophyta</taxon>
        <taxon>Magnoliopsida</taxon>
        <taxon>Liliopsida</taxon>
        <taxon>Poales</taxon>
        <taxon>Poaceae</taxon>
        <taxon>PACMAD clade</taxon>
        <taxon>Arundinoideae</taxon>
        <taxon>Arundineae</taxon>
        <taxon>Arundo</taxon>
    </lineage>
</organism>
<dbReference type="EMBL" id="GBRH01209037">
    <property type="protein sequence ID" value="JAD88858.1"/>
    <property type="molecule type" value="Transcribed_RNA"/>
</dbReference>
<accession>A0A0A9DQ92</accession>
<protein>
    <submittedName>
        <fullName evidence="1">Uncharacterized protein</fullName>
    </submittedName>
</protein>
<sequence>MRRSCAMKSIIAMSVLMMLLTGHAALTRIWRERARSTIAEGVGPPGSV</sequence>
<reference evidence="1" key="1">
    <citation type="submission" date="2014-09" db="EMBL/GenBank/DDBJ databases">
        <authorList>
            <person name="Magalhaes I.L.F."/>
            <person name="Oliveira U."/>
            <person name="Santos F.R."/>
            <person name="Vidigal T.H.D.A."/>
            <person name="Brescovit A.D."/>
            <person name="Santos A.J."/>
        </authorList>
    </citation>
    <scope>NUCLEOTIDE SEQUENCE</scope>
    <source>
        <tissue evidence="1">Shoot tissue taken approximately 20 cm above the soil surface</tissue>
    </source>
</reference>
<reference evidence="1" key="2">
    <citation type="journal article" date="2015" name="Data Brief">
        <title>Shoot transcriptome of the giant reed, Arundo donax.</title>
        <authorList>
            <person name="Barrero R.A."/>
            <person name="Guerrero F.D."/>
            <person name="Moolhuijzen P."/>
            <person name="Goolsby J.A."/>
            <person name="Tidwell J."/>
            <person name="Bellgard S.E."/>
            <person name="Bellgard M.I."/>
        </authorList>
    </citation>
    <scope>NUCLEOTIDE SEQUENCE</scope>
    <source>
        <tissue evidence="1">Shoot tissue taken approximately 20 cm above the soil surface</tissue>
    </source>
</reference>
<name>A0A0A9DQ92_ARUDO</name>
<evidence type="ECO:0000313" key="1">
    <source>
        <dbReference type="EMBL" id="JAD88858.1"/>
    </source>
</evidence>